<dbReference type="PROSITE" id="PS50005">
    <property type="entry name" value="TPR"/>
    <property type="match status" value="1"/>
</dbReference>
<sequence>MLCLSLMTVACTDFLDKKPNIKLVIPRTLHDADLLLNDYGTLNSNYPTFGEIGTDDYYLTKQRWDAISNYDQRMAYTWSDESYIDAMQWQRPYKVVYIANQVITILSKLPQQGNQEVDYRRAWGAAHFYRAFAFHQLTELYCPAYQKTTATKELGIPLRLDPGVDEKSHRATLEQTFAQIIGDYKTAVRFLPLIEGVKSRPHKASAYAALARVYLYMGDFEQAYSYADSCIQLKPDLLDFNKLNVNSNNPMTRFNVEVLFPALATGATPMAATTALIDTLLYASYSDGDLRKRAFFKPNSNPANSHYYKGSYDQSNTLFFGITTSEVYLIKAETASRLGKLAEARDAINTLLKSRWDKNSPYVSISESDGNKLLQLILDERRKELVFRGRRWSDLKRLNLEPRFQTTLRRVVGDKSYALPPNDLRYAYRISETVLELSGIQQNER</sequence>
<evidence type="ECO:0000256" key="6">
    <source>
        <dbReference type="PROSITE-ProRule" id="PRU00339"/>
    </source>
</evidence>
<comment type="subcellular location">
    <subcellularLocation>
        <location evidence="1">Cell outer membrane</location>
    </subcellularLocation>
</comment>
<keyword evidence="4" id="KW-0472">Membrane</keyword>
<dbReference type="SUPFAM" id="SSF48452">
    <property type="entry name" value="TPR-like"/>
    <property type="match status" value="1"/>
</dbReference>
<gene>
    <name evidence="9" type="ORF">SAMN05660841_04274</name>
</gene>
<evidence type="ECO:0000256" key="4">
    <source>
        <dbReference type="ARBA" id="ARBA00023136"/>
    </source>
</evidence>
<dbReference type="STRING" id="1513896.SAMN05660841_04274"/>
<keyword evidence="5" id="KW-0998">Cell outer membrane</keyword>
<dbReference type="InterPro" id="IPR012944">
    <property type="entry name" value="SusD_RagB_dom"/>
</dbReference>
<dbReference type="InterPro" id="IPR011990">
    <property type="entry name" value="TPR-like_helical_dom_sf"/>
</dbReference>
<dbReference type="Pfam" id="PF14322">
    <property type="entry name" value="SusD-like_3"/>
    <property type="match status" value="1"/>
</dbReference>
<proteinExistence type="inferred from homology"/>
<evidence type="ECO:0000256" key="3">
    <source>
        <dbReference type="ARBA" id="ARBA00022729"/>
    </source>
</evidence>
<dbReference type="Pfam" id="PF07980">
    <property type="entry name" value="SusD_RagB"/>
    <property type="match status" value="1"/>
</dbReference>
<evidence type="ECO:0000313" key="9">
    <source>
        <dbReference type="EMBL" id="SKC10672.1"/>
    </source>
</evidence>
<dbReference type="Proteomes" id="UP000190150">
    <property type="component" value="Unassembled WGS sequence"/>
</dbReference>
<dbReference type="InterPro" id="IPR019734">
    <property type="entry name" value="TPR_rpt"/>
</dbReference>
<name>A0A1T5GQE6_9SPHI</name>
<evidence type="ECO:0000256" key="1">
    <source>
        <dbReference type="ARBA" id="ARBA00004442"/>
    </source>
</evidence>
<reference evidence="10" key="1">
    <citation type="submission" date="2017-02" db="EMBL/GenBank/DDBJ databases">
        <authorList>
            <person name="Varghese N."/>
            <person name="Submissions S."/>
        </authorList>
    </citation>
    <scope>NUCLEOTIDE SEQUENCE [LARGE SCALE GENOMIC DNA]</scope>
    <source>
        <strain evidence="10">DSM 24091</strain>
    </source>
</reference>
<dbReference type="AlphaFoldDB" id="A0A1T5GQE6"/>
<evidence type="ECO:0000259" key="7">
    <source>
        <dbReference type="Pfam" id="PF07980"/>
    </source>
</evidence>
<dbReference type="SMART" id="SM00028">
    <property type="entry name" value="TPR"/>
    <property type="match status" value="1"/>
</dbReference>
<evidence type="ECO:0000256" key="5">
    <source>
        <dbReference type="ARBA" id="ARBA00023237"/>
    </source>
</evidence>
<evidence type="ECO:0000313" key="10">
    <source>
        <dbReference type="Proteomes" id="UP000190150"/>
    </source>
</evidence>
<feature type="domain" description="RagB/SusD" evidence="7">
    <location>
        <begin position="324"/>
        <end position="400"/>
    </location>
</feature>
<dbReference type="InterPro" id="IPR033985">
    <property type="entry name" value="SusD-like_N"/>
</dbReference>
<dbReference type="EMBL" id="FUZF01000030">
    <property type="protein sequence ID" value="SKC10672.1"/>
    <property type="molecule type" value="Genomic_DNA"/>
</dbReference>
<dbReference type="GO" id="GO:0009279">
    <property type="term" value="C:cell outer membrane"/>
    <property type="evidence" value="ECO:0007669"/>
    <property type="project" value="UniProtKB-SubCell"/>
</dbReference>
<accession>A0A1T5GQE6</accession>
<evidence type="ECO:0000259" key="8">
    <source>
        <dbReference type="Pfam" id="PF14322"/>
    </source>
</evidence>
<keyword evidence="10" id="KW-1185">Reference proteome</keyword>
<organism evidence="9 10">
    <name type="scientific">Sphingobacterium nematocida</name>
    <dbReference type="NCBI Taxonomy" id="1513896"/>
    <lineage>
        <taxon>Bacteria</taxon>
        <taxon>Pseudomonadati</taxon>
        <taxon>Bacteroidota</taxon>
        <taxon>Sphingobacteriia</taxon>
        <taxon>Sphingobacteriales</taxon>
        <taxon>Sphingobacteriaceae</taxon>
        <taxon>Sphingobacterium</taxon>
    </lineage>
</organism>
<evidence type="ECO:0000256" key="2">
    <source>
        <dbReference type="ARBA" id="ARBA00006275"/>
    </source>
</evidence>
<comment type="similarity">
    <text evidence="2">Belongs to the SusD family.</text>
</comment>
<dbReference type="PROSITE" id="PS50293">
    <property type="entry name" value="TPR_REGION"/>
    <property type="match status" value="1"/>
</dbReference>
<feature type="repeat" description="TPR" evidence="6">
    <location>
        <begin position="204"/>
        <end position="237"/>
    </location>
</feature>
<dbReference type="Gene3D" id="1.25.40.390">
    <property type="match status" value="2"/>
</dbReference>
<protein>
    <submittedName>
        <fullName evidence="9">SusD family protein</fullName>
    </submittedName>
</protein>
<keyword evidence="6" id="KW-0802">TPR repeat</keyword>
<feature type="domain" description="SusD-like N-terminal" evidence="8">
    <location>
        <begin position="13"/>
        <end position="215"/>
    </location>
</feature>
<keyword evidence="3" id="KW-0732">Signal</keyword>